<organism evidence="2">
    <name type="scientific">hydrothermal vent metagenome</name>
    <dbReference type="NCBI Taxonomy" id="652676"/>
    <lineage>
        <taxon>unclassified sequences</taxon>
        <taxon>metagenomes</taxon>
        <taxon>ecological metagenomes</taxon>
    </lineage>
</organism>
<dbReference type="InterPro" id="IPR007534">
    <property type="entry name" value="LuxE"/>
</dbReference>
<dbReference type="AlphaFoldDB" id="A0A3B0VZM9"/>
<dbReference type="EC" id="6.2.1.19" evidence="2"/>
<dbReference type="EMBL" id="UOEX01000188">
    <property type="protein sequence ID" value="VAW36824.1"/>
    <property type="molecule type" value="Genomic_DNA"/>
</dbReference>
<evidence type="ECO:0000259" key="1">
    <source>
        <dbReference type="Pfam" id="PF04443"/>
    </source>
</evidence>
<evidence type="ECO:0000313" key="2">
    <source>
        <dbReference type="EMBL" id="VAW36824.1"/>
    </source>
</evidence>
<sequence length="416" mass="47227">MAQIMFYNRPLSPKYAPDAEFVKELDREILAFIHQGLDNDDPRGFNRLALKEFELQFNTIPPYRDYCLHKGVSPGQAEKWQDIPAVPSNAFKNFVLATFPVQDAEHAYFTSGTTNPLKKGKIYRDSGAVNLVNAANGLLTKQYVFPDFERMKIMLMTPSPQMAPGIGMAVGLERLRTQFGTPDSAYLISRRGLNLELLLQSLLESEHTGLPLALIGSTLGFIYFFRECQKHDIRFNLPPGSRICDGGGYMGQFGECSKEQYFELCERILGVPEHHCINVLGMGEVSTNFFDNTLNDYLEKKEVSERYKLIAPWTRTEVVDINGFKPLPAGEVGLLKHYDLANRSMVVAVQTDNLGVILEEGFEIVGRWKKKPGRLDAEAIRNAHGGRIITQMVNFLLKRNLKRLDRIYQKLTKRIR</sequence>
<dbReference type="Gene3D" id="3.40.50.12780">
    <property type="entry name" value="N-terminal domain of ligase-like"/>
    <property type="match status" value="1"/>
</dbReference>
<feature type="domain" description="Acyl-protein synthetase LuxE" evidence="1">
    <location>
        <begin position="45"/>
        <end position="360"/>
    </location>
</feature>
<reference evidence="2" key="1">
    <citation type="submission" date="2018-06" db="EMBL/GenBank/DDBJ databases">
        <authorList>
            <person name="Zhirakovskaya E."/>
        </authorList>
    </citation>
    <scope>NUCLEOTIDE SEQUENCE</scope>
</reference>
<name>A0A3B0VZM9_9ZZZZ</name>
<dbReference type="InterPro" id="IPR042099">
    <property type="entry name" value="ANL_N_sf"/>
</dbReference>
<dbReference type="Pfam" id="PF04443">
    <property type="entry name" value="LuxE"/>
    <property type="match status" value="1"/>
</dbReference>
<dbReference type="GO" id="GO:0008218">
    <property type="term" value="P:bioluminescence"/>
    <property type="evidence" value="ECO:0007669"/>
    <property type="project" value="InterPro"/>
</dbReference>
<gene>
    <name evidence="2" type="ORF">MNBD_DELTA03-49</name>
</gene>
<accession>A0A3B0VZM9</accession>
<protein>
    <submittedName>
        <fullName evidence="2">Long-chain-fatty-acid--luciferin-component ligase</fullName>
        <ecNumber evidence="2">6.2.1.19</ecNumber>
    </submittedName>
</protein>
<dbReference type="GO" id="GO:0047474">
    <property type="term" value="F:long-chain fatty acid--protein ligase activity"/>
    <property type="evidence" value="ECO:0007669"/>
    <property type="project" value="UniProtKB-EC"/>
</dbReference>
<proteinExistence type="predicted"/>
<keyword evidence="2" id="KW-0436">Ligase</keyword>